<dbReference type="EMBL" id="VCIW01000020">
    <property type="protein sequence ID" value="TLS49611.1"/>
    <property type="molecule type" value="Genomic_DNA"/>
</dbReference>
<comment type="caution">
    <text evidence="1">The sequence shown here is derived from an EMBL/GenBank/DDBJ whole genome shotgun (WGS) entry which is preliminary data.</text>
</comment>
<dbReference type="Proteomes" id="UP000309676">
    <property type="component" value="Unassembled WGS sequence"/>
</dbReference>
<dbReference type="OrthoDB" id="2618152at2"/>
<proteinExistence type="predicted"/>
<protein>
    <submittedName>
        <fullName evidence="1">Uncharacterized protein</fullName>
    </submittedName>
</protein>
<evidence type="ECO:0000313" key="2">
    <source>
        <dbReference type="Proteomes" id="UP000309676"/>
    </source>
</evidence>
<dbReference type="AlphaFoldDB" id="A0A5R9G1E3"/>
<sequence>MEKVLHGSVGGKMKQQALWFIQLEKERILHNYLSGCASKDQAVGGLNTLYQIASYLHDKDVMKNLWLSIVDIQNARFPGLRSSGAPGTIGL</sequence>
<gene>
    <name evidence="1" type="ORF">FE782_24825</name>
</gene>
<evidence type="ECO:0000313" key="1">
    <source>
        <dbReference type="EMBL" id="TLS49611.1"/>
    </source>
</evidence>
<keyword evidence="2" id="KW-1185">Reference proteome</keyword>
<reference evidence="1 2" key="1">
    <citation type="submission" date="2019-05" db="EMBL/GenBank/DDBJ databases">
        <authorList>
            <person name="Narsing Rao M.P."/>
            <person name="Li W.J."/>
        </authorList>
    </citation>
    <scope>NUCLEOTIDE SEQUENCE [LARGE SCALE GENOMIC DNA]</scope>
    <source>
        <strain evidence="1 2">SYSU_K30003</strain>
    </source>
</reference>
<organism evidence="1 2">
    <name type="scientific">Paenibacillus antri</name>
    <dbReference type="NCBI Taxonomy" id="2582848"/>
    <lineage>
        <taxon>Bacteria</taxon>
        <taxon>Bacillati</taxon>
        <taxon>Bacillota</taxon>
        <taxon>Bacilli</taxon>
        <taxon>Bacillales</taxon>
        <taxon>Paenibacillaceae</taxon>
        <taxon>Paenibacillus</taxon>
    </lineage>
</organism>
<dbReference type="RefSeq" id="WP_138197054.1">
    <property type="nucleotide sequence ID" value="NZ_VCIW01000020.1"/>
</dbReference>
<name>A0A5R9G1E3_9BACL</name>
<accession>A0A5R9G1E3</accession>